<feature type="chain" id="PRO_5043967952" evidence="3">
    <location>
        <begin position="24"/>
        <end position="513"/>
    </location>
</feature>
<dbReference type="Pfam" id="PF01190">
    <property type="entry name" value="Pollen_Ole_e_1"/>
    <property type="match status" value="3"/>
</dbReference>
<feature type="compositionally biased region" description="Basic and acidic residues" evidence="2">
    <location>
        <begin position="68"/>
        <end position="93"/>
    </location>
</feature>
<evidence type="ECO:0000256" key="3">
    <source>
        <dbReference type="SAM" id="SignalP"/>
    </source>
</evidence>
<dbReference type="EMBL" id="PKMF04000435">
    <property type="protein sequence ID" value="KAK7831911.1"/>
    <property type="molecule type" value="Genomic_DNA"/>
</dbReference>
<evidence type="ECO:0000256" key="1">
    <source>
        <dbReference type="ARBA" id="ARBA00022729"/>
    </source>
</evidence>
<feature type="signal peptide" evidence="3">
    <location>
        <begin position="1"/>
        <end position="23"/>
    </location>
</feature>
<accession>A0AAW0K075</accession>
<dbReference type="Proteomes" id="UP000237347">
    <property type="component" value="Unassembled WGS sequence"/>
</dbReference>
<sequence>MASARFLFATSVLLLSLLVIVTANDYGSAPKPDYNTPKPEYKPTPTKPDYNTPKPEGNYNPDLPIIPDYEKPKPEGNYKPDIPKIPDYEKPNLPEGKDELLPTIFGIQGLVLCKSRSQYFPLKGAVARITCVAVDENGYETAPFSILSNRCDENGYFFATLSPYSSLVENKKIKECKEFLDFSPLDTCKIPTDVNHGISGGLLSSYRILSEKNMKLYSKPNLPEGKDELLPTIFGAVARITCVAVDENGYETAPFSILSNRCDENGYFFATLSPYSSLVENKKIKECKEFLDFSPLDTCKIPTDVNHGISGGLLSSYRILSEKNMKLYSAGPFFYTSETQSVANAPLFLLSLVVIAFASGDGYSPNQDLETPNVEKEDLLSTIIGIQGLVYCKSGPKLIPLEGAVARITCLAVDKHGFEAAPFSFLSEACDPKGYFFATLSPSEVEDNRKLKECRAFLELSPSETCNVPTDVNKGISGALLGSYRLLNDKKMKLYTVGPFFFTPEPKSISDGY</sequence>
<organism evidence="4 5">
    <name type="scientific">Quercus suber</name>
    <name type="common">Cork oak</name>
    <dbReference type="NCBI Taxonomy" id="58331"/>
    <lineage>
        <taxon>Eukaryota</taxon>
        <taxon>Viridiplantae</taxon>
        <taxon>Streptophyta</taxon>
        <taxon>Embryophyta</taxon>
        <taxon>Tracheophyta</taxon>
        <taxon>Spermatophyta</taxon>
        <taxon>Magnoliopsida</taxon>
        <taxon>eudicotyledons</taxon>
        <taxon>Gunneridae</taxon>
        <taxon>Pentapetalae</taxon>
        <taxon>rosids</taxon>
        <taxon>fabids</taxon>
        <taxon>Fagales</taxon>
        <taxon>Fagaceae</taxon>
        <taxon>Quercus</taxon>
    </lineage>
</organism>
<protein>
    <submittedName>
        <fullName evidence="4">Proline-rich protein 3</fullName>
    </submittedName>
</protein>
<name>A0AAW0K075_QUESU</name>
<comment type="caution">
    <text evidence="4">The sequence shown here is derived from an EMBL/GenBank/DDBJ whole genome shotgun (WGS) entry which is preliminary data.</text>
</comment>
<feature type="region of interest" description="Disordered" evidence="2">
    <location>
        <begin position="29"/>
        <end position="93"/>
    </location>
</feature>
<evidence type="ECO:0000313" key="4">
    <source>
        <dbReference type="EMBL" id="KAK7831911.1"/>
    </source>
</evidence>
<keyword evidence="5" id="KW-1185">Reference proteome</keyword>
<evidence type="ECO:0000313" key="5">
    <source>
        <dbReference type="Proteomes" id="UP000237347"/>
    </source>
</evidence>
<dbReference type="PANTHER" id="PTHR33470">
    <property type="entry name" value="OS01G0164075 PROTEIN"/>
    <property type="match status" value="1"/>
</dbReference>
<reference evidence="4 5" key="1">
    <citation type="journal article" date="2018" name="Sci. Data">
        <title>The draft genome sequence of cork oak.</title>
        <authorList>
            <person name="Ramos A.M."/>
            <person name="Usie A."/>
            <person name="Barbosa P."/>
            <person name="Barros P.M."/>
            <person name="Capote T."/>
            <person name="Chaves I."/>
            <person name="Simoes F."/>
            <person name="Abreu I."/>
            <person name="Carrasquinho I."/>
            <person name="Faro C."/>
            <person name="Guimaraes J.B."/>
            <person name="Mendonca D."/>
            <person name="Nobrega F."/>
            <person name="Rodrigues L."/>
            <person name="Saibo N.J.M."/>
            <person name="Varela M.C."/>
            <person name="Egas C."/>
            <person name="Matos J."/>
            <person name="Miguel C.M."/>
            <person name="Oliveira M.M."/>
            <person name="Ricardo C.P."/>
            <person name="Goncalves S."/>
        </authorList>
    </citation>
    <scope>NUCLEOTIDE SEQUENCE [LARGE SCALE GENOMIC DNA]</scope>
    <source>
        <strain evidence="5">cv. HL8</strain>
    </source>
</reference>
<dbReference type="PANTHER" id="PTHR33470:SF40">
    <property type="entry name" value="PROTEIN SEED AND ROOT HAIR PROTECTIVE PROTEIN"/>
    <property type="match status" value="1"/>
</dbReference>
<proteinExistence type="predicted"/>
<dbReference type="GO" id="GO:0071944">
    <property type="term" value="C:cell periphery"/>
    <property type="evidence" value="ECO:0007669"/>
    <property type="project" value="TreeGrafter"/>
</dbReference>
<dbReference type="AlphaFoldDB" id="A0AAW0K075"/>
<gene>
    <name evidence="4" type="primary">PRP3_1</name>
    <name evidence="4" type="ORF">CFP56_027005</name>
</gene>
<evidence type="ECO:0000256" key="2">
    <source>
        <dbReference type="SAM" id="MobiDB-lite"/>
    </source>
</evidence>
<dbReference type="GO" id="GO:0009723">
    <property type="term" value="P:response to ethylene"/>
    <property type="evidence" value="ECO:0007669"/>
    <property type="project" value="TreeGrafter"/>
</dbReference>
<keyword evidence="1 3" id="KW-0732">Signal</keyword>